<reference evidence="1 2" key="1">
    <citation type="journal article" date="2006" name="Nature">
        <title>Global trends of whole-genome duplications revealed by the ciliate Paramecium tetraurelia.</title>
        <authorList>
            <consortium name="Genoscope"/>
            <person name="Aury J.-M."/>
            <person name="Jaillon O."/>
            <person name="Duret L."/>
            <person name="Noel B."/>
            <person name="Jubin C."/>
            <person name="Porcel B.M."/>
            <person name="Segurens B."/>
            <person name="Daubin V."/>
            <person name="Anthouard V."/>
            <person name="Aiach N."/>
            <person name="Arnaiz O."/>
            <person name="Billaut A."/>
            <person name="Beisson J."/>
            <person name="Blanc I."/>
            <person name="Bouhouche K."/>
            <person name="Camara F."/>
            <person name="Duharcourt S."/>
            <person name="Guigo R."/>
            <person name="Gogendeau D."/>
            <person name="Katinka M."/>
            <person name="Keller A.-M."/>
            <person name="Kissmehl R."/>
            <person name="Klotz C."/>
            <person name="Koll F."/>
            <person name="Le Moue A."/>
            <person name="Lepere C."/>
            <person name="Malinsky S."/>
            <person name="Nowacki M."/>
            <person name="Nowak J.K."/>
            <person name="Plattner H."/>
            <person name="Poulain J."/>
            <person name="Ruiz F."/>
            <person name="Serrano V."/>
            <person name="Zagulski M."/>
            <person name="Dessen P."/>
            <person name="Betermier M."/>
            <person name="Weissenbach J."/>
            <person name="Scarpelli C."/>
            <person name="Schachter V."/>
            <person name="Sperling L."/>
            <person name="Meyer E."/>
            <person name="Cohen J."/>
            <person name="Wincker P."/>
        </authorList>
    </citation>
    <scope>NUCLEOTIDE SEQUENCE [LARGE SCALE GENOMIC DNA]</scope>
    <source>
        <strain evidence="1 2">Stock d4-2</strain>
    </source>
</reference>
<keyword evidence="2" id="KW-1185">Reference proteome</keyword>
<accession>A0ECH6</accession>
<gene>
    <name evidence="1" type="ORF">GSPATT00003862001</name>
</gene>
<proteinExistence type="predicted"/>
<evidence type="ECO:0000313" key="1">
    <source>
        <dbReference type="EMBL" id="CAK92993.1"/>
    </source>
</evidence>
<evidence type="ECO:0000313" key="2">
    <source>
        <dbReference type="Proteomes" id="UP000000600"/>
    </source>
</evidence>
<protein>
    <submittedName>
        <fullName evidence="1">Uncharacterized protein</fullName>
    </submittedName>
</protein>
<sequence length="440" mass="51995">MQKKCVNIIADPLIPYNLLKKSTQKDNSFYITLNPTLEQVTLDTLISLTLEKFALNCKKFKTKLMEKKIQFPSAFKLDIKYDSVTKMKIDHPIIASLNQRIIFNPQFTNQKNLFEHLNYSGNVDFFDNEFLDEEFQAELLLTLLFWEILQKLKLRSDSDNYDIYIYPNRCNFFIVQNQISPFFSSNQTKSMNLLINTQTIQKIDNGLEINKEYELHLFDVHPPDEVINKGIIIQLRNMNENDTQINQYQNSKFEYRNLDQVTITPTSYYFIFSTLCQFEKKDELMHIITFDPSQPPKCQKCNINIHPDDFDTFYTKKGLYDVWEKGQLYLQQLAQFICPTFLLGNQNFKIMEDEKSQDLYVHFYQNHQKGKSQILNQEQNQDGFKQNPKIQDITEFVLLYKKLQVCSPFNPSSIKETDNQLLYSFNECLESDEEANQTEG</sequence>
<dbReference type="KEGG" id="ptm:GSPATT00003862001"/>
<dbReference type="Proteomes" id="UP000000600">
    <property type="component" value="Unassembled WGS sequence"/>
</dbReference>
<organism evidence="1 2">
    <name type="scientific">Paramecium tetraurelia</name>
    <dbReference type="NCBI Taxonomy" id="5888"/>
    <lineage>
        <taxon>Eukaryota</taxon>
        <taxon>Sar</taxon>
        <taxon>Alveolata</taxon>
        <taxon>Ciliophora</taxon>
        <taxon>Intramacronucleata</taxon>
        <taxon>Oligohymenophorea</taxon>
        <taxon>Peniculida</taxon>
        <taxon>Parameciidae</taxon>
        <taxon>Paramecium</taxon>
    </lineage>
</organism>
<dbReference type="InParanoid" id="A0ECH6"/>
<dbReference type="AlphaFoldDB" id="A0ECH6"/>
<dbReference type="GeneID" id="5046171"/>
<dbReference type="EMBL" id="CT868671">
    <property type="protein sequence ID" value="CAK92993.1"/>
    <property type="molecule type" value="Genomic_DNA"/>
</dbReference>
<dbReference type="RefSeq" id="XP_001460390.1">
    <property type="nucleotide sequence ID" value="XM_001460353.1"/>
</dbReference>
<dbReference type="OrthoDB" id="306530at2759"/>
<name>A0ECH6_PARTE</name>
<dbReference type="OMA" id="YYFIFST"/>
<dbReference type="HOGENOM" id="CLU_623295_0_0_1"/>